<sequence length="83" mass="10245">MVKVTAIRDDDHKRILRCSEGNRVWYRLWINPEDMMRIEPLLEGGDRIWMEELEMYYLFFYEIGNGRRVLRKDRIKEILNILL</sequence>
<protein>
    <submittedName>
        <fullName evidence="1">Uncharacterized protein</fullName>
    </submittedName>
</protein>
<name>A0A8S5LQW2_9CAUD</name>
<dbReference type="EMBL" id="BK015898">
    <property type="protein sequence ID" value="DAD72420.1"/>
    <property type="molecule type" value="Genomic_DNA"/>
</dbReference>
<accession>A0A8S5LQW2</accession>
<proteinExistence type="predicted"/>
<organism evidence="1">
    <name type="scientific">Myoviridae sp. ctfJc17</name>
    <dbReference type="NCBI Taxonomy" id="2827612"/>
    <lineage>
        <taxon>Viruses</taxon>
        <taxon>Duplodnaviria</taxon>
        <taxon>Heunggongvirae</taxon>
        <taxon>Uroviricota</taxon>
        <taxon>Caudoviricetes</taxon>
    </lineage>
</organism>
<evidence type="ECO:0000313" key="1">
    <source>
        <dbReference type="EMBL" id="DAD72420.1"/>
    </source>
</evidence>
<reference evidence="1" key="1">
    <citation type="journal article" date="2021" name="Proc. Natl. Acad. Sci. U.S.A.">
        <title>A Catalog of Tens of Thousands of Viruses from Human Metagenomes Reveals Hidden Associations with Chronic Diseases.</title>
        <authorList>
            <person name="Tisza M.J."/>
            <person name="Buck C.B."/>
        </authorList>
    </citation>
    <scope>NUCLEOTIDE SEQUENCE</scope>
    <source>
        <strain evidence="1">CtfJc17</strain>
    </source>
</reference>